<feature type="region of interest" description="Disordered" evidence="1">
    <location>
        <begin position="14"/>
        <end position="54"/>
    </location>
</feature>
<dbReference type="RefSeq" id="XP_012178041.1">
    <property type="nucleotide sequence ID" value="XM_012322651.1"/>
</dbReference>
<dbReference type="Proteomes" id="UP000006352">
    <property type="component" value="Unassembled WGS sequence"/>
</dbReference>
<organism evidence="2 3">
    <name type="scientific">Fibroporia radiculosa</name>
    <dbReference type="NCBI Taxonomy" id="599839"/>
    <lineage>
        <taxon>Eukaryota</taxon>
        <taxon>Fungi</taxon>
        <taxon>Dikarya</taxon>
        <taxon>Basidiomycota</taxon>
        <taxon>Agaricomycotina</taxon>
        <taxon>Agaricomycetes</taxon>
        <taxon>Polyporales</taxon>
        <taxon>Fibroporiaceae</taxon>
        <taxon>Fibroporia</taxon>
    </lineage>
</organism>
<feature type="compositionally biased region" description="Acidic residues" evidence="1">
    <location>
        <begin position="25"/>
        <end position="38"/>
    </location>
</feature>
<dbReference type="GeneID" id="24093669"/>
<dbReference type="AlphaFoldDB" id="J4G0L2"/>
<dbReference type="OrthoDB" id="3267542at2759"/>
<gene>
    <name evidence="2" type="ORF">FIBRA_00763</name>
</gene>
<reference evidence="2 3" key="1">
    <citation type="journal article" date="2012" name="Appl. Environ. Microbiol.">
        <title>Short-read sequencing for genomic analysis of the brown rot fungus Fibroporia radiculosa.</title>
        <authorList>
            <person name="Tang J.D."/>
            <person name="Perkins A.D."/>
            <person name="Sonstegard T.S."/>
            <person name="Schroeder S.G."/>
            <person name="Burgess S.C."/>
            <person name="Diehl S.V."/>
        </authorList>
    </citation>
    <scope>NUCLEOTIDE SEQUENCE [LARGE SCALE GENOMIC DNA]</scope>
    <source>
        <strain evidence="2 3">TFFH 294</strain>
    </source>
</reference>
<keyword evidence="3" id="KW-1185">Reference proteome</keyword>
<proteinExistence type="predicted"/>
<evidence type="ECO:0000313" key="2">
    <source>
        <dbReference type="EMBL" id="CCL98758.1"/>
    </source>
</evidence>
<dbReference type="InParanoid" id="J4G0L2"/>
<sequence>MAFFVPHDSRPILPPLHTLSLRDTTDEDELSSADDTYDSNDQCTPDSDIESTGSHWMRIRQTSISSTTSSCTVASRDTSPCDVRPSSTLTPSRNFSLVRTTMDKANALIVIPEVPSIPQLPGSERSSMSSAESARRGKAFLVVGPSIERFRHPERRIAKGARVHPYLMVPRQHRRQSTPSTPTVV</sequence>
<accession>J4G0L2</accession>
<protein>
    <submittedName>
        <fullName evidence="2">Uncharacterized protein</fullName>
    </submittedName>
</protein>
<name>J4G0L2_9APHY</name>
<evidence type="ECO:0000313" key="3">
    <source>
        <dbReference type="Proteomes" id="UP000006352"/>
    </source>
</evidence>
<feature type="compositionally biased region" description="Polar residues" evidence="1">
    <location>
        <begin position="39"/>
        <end position="54"/>
    </location>
</feature>
<dbReference type="HOGENOM" id="CLU_1482173_0_0_1"/>
<dbReference type="EMBL" id="HE796898">
    <property type="protein sequence ID" value="CCL98758.1"/>
    <property type="molecule type" value="Genomic_DNA"/>
</dbReference>
<evidence type="ECO:0000256" key="1">
    <source>
        <dbReference type="SAM" id="MobiDB-lite"/>
    </source>
</evidence>